<dbReference type="HOGENOM" id="CLU_040394_0_0_10"/>
<organism evidence="1 2">
    <name type="scientific">Phocaeicola salanitronis (strain DSM 18170 / JCM 13657 / CCUG 60908 / BL78)</name>
    <name type="common">Bacteroides salanitronis</name>
    <dbReference type="NCBI Taxonomy" id="667015"/>
    <lineage>
        <taxon>Bacteria</taxon>
        <taxon>Pseudomonadati</taxon>
        <taxon>Bacteroidota</taxon>
        <taxon>Bacteroidia</taxon>
        <taxon>Bacteroidales</taxon>
        <taxon>Bacteroidaceae</taxon>
        <taxon>Phocaeicola</taxon>
    </lineage>
</organism>
<dbReference type="KEGG" id="bsa:Bacsa_0204"/>
<dbReference type="Pfam" id="PF16120">
    <property type="entry name" value="DUF4836"/>
    <property type="match status" value="1"/>
</dbReference>
<dbReference type="InterPro" id="IPR032276">
    <property type="entry name" value="DUF4836"/>
</dbReference>
<sequence length="512" mass="56193">MDNKIIRWIGWMGCVLLLASCKSGDEYEAALPRDAALVVSFNPVSIVEKSGLSGEEGKAKVQRLGDALKSGMQGSGQLVDKVMENPSESGIDFRKKVYLFVESQSVSAGVLARVSDAGKLESLLEVLGKQQICDVLTQEEGYTWTTMGNWLVAYTSDALLVLADPNGGVPQDLCHTASMLLRQKKADGYCATSDFEKIKAGKGDIVALTSLDMLPGQYVSPVLMGASGGLELKDIKTLADVTFSQGKMRIDFTNLTTGQVMKQLQEKQAQAFGKIEGTYLDKFPANTGFWMSMHIDGKKIYEILCKHPLLNSQLENSMMPIDFESVLGSMKGDMAVAGNPVSGKFIAYADVTDDRFLQTFENLKPLLALTGGRMQLVSRGATGYEFRVSDGSMLGVRPGYQVWWFGVSNGRFYVTNQVDWIDAFVPGQTLRDCPWGKQVEGNLLYWGMNLESAVEEAGQTYGALSEWKQALGFLQGLDYLTFVMEDMNKSRLELVMKDSDRNILQSLLGAIN</sequence>
<dbReference type="eggNOG" id="ENOG50332SD">
    <property type="taxonomic scope" value="Bacteria"/>
</dbReference>
<evidence type="ECO:0000313" key="1">
    <source>
        <dbReference type="EMBL" id="ADY34815.1"/>
    </source>
</evidence>
<protein>
    <recommendedName>
        <fullName evidence="3">DUF4836 domain-containing protein</fullName>
    </recommendedName>
</protein>
<dbReference type="AlphaFoldDB" id="F0R642"/>
<dbReference type="Proteomes" id="UP000007486">
    <property type="component" value="Chromosome"/>
</dbReference>
<name>F0R642_PHOSB</name>
<accession>F0R642</accession>
<keyword evidence="2" id="KW-1185">Reference proteome</keyword>
<gene>
    <name evidence="1" type="ordered locus">Bacsa_0204</name>
</gene>
<dbReference type="EMBL" id="CP002530">
    <property type="protein sequence ID" value="ADY34815.1"/>
    <property type="molecule type" value="Genomic_DNA"/>
</dbReference>
<evidence type="ECO:0008006" key="3">
    <source>
        <dbReference type="Google" id="ProtNLM"/>
    </source>
</evidence>
<evidence type="ECO:0000313" key="2">
    <source>
        <dbReference type="Proteomes" id="UP000007486"/>
    </source>
</evidence>
<reference evidence="1 2" key="1">
    <citation type="journal article" date="2011" name="Stand. Genomic Sci.">
        <title>Complete genome sequence of Bacteroides salanitronis type strain (BL78).</title>
        <authorList>
            <person name="Gronow S."/>
            <person name="Held B."/>
            <person name="Lucas S."/>
            <person name="Lapidus A."/>
            <person name="Del Rio T.G."/>
            <person name="Nolan M."/>
            <person name="Tice H."/>
            <person name="Deshpande S."/>
            <person name="Cheng J.F."/>
            <person name="Pitluck S."/>
            <person name="Liolios K."/>
            <person name="Pagani I."/>
            <person name="Ivanova N."/>
            <person name="Mavromatis K."/>
            <person name="Pati A."/>
            <person name="Tapia R."/>
            <person name="Han C."/>
            <person name="Goodwin L."/>
            <person name="Chen A."/>
            <person name="Palaniappan K."/>
            <person name="Land M."/>
            <person name="Hauser L."/>
            <person name="Chang Y.J."/>
            <person name="Jeffries C.D."/>
            <person name="Brambilla E.M."/>
            <person name="Rohde M."/>
            <person name="Goker M."/>
            <person name="Detter J.C."/>
            <person name="Woyke T."/>
            <person name="Bristow J."/>
            <person name="Markowitz V."/>
            <person name="Hugenholtz P."/>
            <person name="Kyrpides N.C."/>
            <person name="Klenk H.P."/>
            <person name="Eisen J.A."/>
        </authorList>
    </citation>
    <scope>NUCLEOTIDE SEQUENCE [LARGE SCALE GENOMIC DNA]</scope>
    <source>
        <strain evidence="1 2">DSM 18170</strain>
    </source>
</reference>
<dbReference type="PROSITE" id="PS51257">
    <property type="entry name" value="PROKAR_LIPOPROTEIN"/>
    <property type="match status" value="1"/>
</dbReference>
<proteinExistence type="predicted"/>
<dbReference type="STRING" id="667015.Bacsa_0204"/>